<feature type="transmembrane region" description="Helical" evidence="5">
    <location>
        <begin position="232"/>
        <end position="249"/>
    </location>
</feature>
<dbReference type="PROSITE" id="PS50850">
    <property type="entry name" value="MFS"/>
    <property type="match status" value="1"/>
</dbReference>
<feature type="transmembrane region" description="Helical" evidence="5">
    <location>
        <begin position="202"/>
        <end position="220"/>
    </location>
</feature>
<dbReference type="PANTHER" id="PTHR42718">
    <property type="entry name" value="MAJOR FACILITATOR SUPERFAMILY MULTIDRUG TRANSPORTER MFSC"/>
    <property type="match status" value="1"/>
</dbReference>
<feature type="transmembrane region" description="Helical" evidence="5">
    <location>
        <begin position="334"/>
        <end position="352"/>
    </location>
</feature>
<dbReference type="GO" id="GO:0016020">
    <property type="term" value="C:membrane"/>
    <property type="evidence" value="ECO:0007669"/>
    <property type="project" value="UniProtKB-SubCell"/>
</dbReference>
<name>A0A6J6JVQ8_9ZZZZ</name>
<dbReference type="Gene3D" id="1.20.1250.20">
    <property type="entry name" value="MFS general substrate transporter like domains"/>
    <property type="match status" value="1"/>
</dbReference>
<evidence type="ECO:0000256" key="2">
    <source>
        <dbReference type="ARBA" id="ARBA00022692"/>
    </source>
</evidence>
<feature type="transmembrane region" description="Helical" evidence="5">
    <location>
        <begin position="12"/>
        <end position="32"/>
    </location>
</feature>
<organism evidence="8">
    <name type="scientific">freshwater metagenome</name>
    <dbReference type="NCBI Taxonomy" id="449393"/>
    <lineage>
        <taxon>unclassified sequences</taxon>
        <taxon>metagenomes</taxon>
        <taxon>ecological metagenomes</taxon>
    </lineage>
</organism>
<feature type="transmembrane region" description="Helical" evidence="5">
    <location>
        <begin position="270"/>
        <end position="290"/>
    </location>
</feature>
<dbReference type="Gene3D" id="1.20.1720.10">
    <property type="entry name" value="Multidrug resistance protein D"/>
    <property type="match status" value="1"/>
</dbReference>
<reference evidence="8" key="1">
    <citation type="submission" date="2020-05" db="EMBL/GenBank/DDBJ databases">
        <authorList>
            <person name="Chiriac C."/>
            <person name="Salcher M."/>
            <person name="Ghai R."/>
            <person name="Kavagutti S V."/>
        </authorList>
    </citation>
    <scope>NUCLEOTIDE SEQUENCE</scope>
</reference>
<dbReference type="EMBL" id="CAEZWE010000001">
    <property type="protein sequence ID" value="CAB4640344.1"/>
    <property type="molecule type" value="Genomic_DNA"/>
</dbReference>
<feature type="transmembrane region" description="Helical" evidence="5">
    <location>
        <begin position="79"/>
        <end position="99"/>
    </location>
</feature>
<evidence type="ECO:0000256" key="1">
    <source>
        <dbReference type="ARBA" id="ARBA00004141"/>
    </source>
</evidence>
<dbReference type="InterPro" id="IPR020846">
    <property type="entry name" value="MFS_dom"/>
</dbReference>
<feature type="transmembrane region" description="Helical" evidence="5">
    <location>
        <begin position="406"/>
        <end position="424"/>
    </location>
</feature>
<accession>A0A6J6JVQ8</accession>
<feature type="transmembrane region" description="Helical" evidence="5">
    <location>
        <begin position="52"/>
        <end position="72"/>
    </location>
</feature>
<protein>
    <submittedName>
        <fullName evidence="8">Unannotated protein</fullName>
    </submittedName>
</protein>
<sequence length="525" mass="55755">MNIDQKTYERRWWIFGVLAISVFIVVVDNLIVNVTLPTLQQELNASTTSLQWIVDSYALVFAGLLLAGGGLGDRFGRKGALQLGLLLFGIFSAFGAFANSSTELIIWRGAMGIGAALVFPATLAIITNLFVDPIERAKAIGLWSAVSGMAVAFGPISGGLLLEHFWWGSVFLINVPIVLIAIGAGAFLIPKSRDENPHAIDYGGFVLSVIAIGAIVFTVIESPIWGWGSTKSNIGFVVGFAALVMFVKYESRRTHPLLDVRVFRNPRLSAAAASIGIAFFCLFGFVFMVTQYFQFVRGYDTLLAGIATLPFAVGAGVTAPFAARAALRWGTKRVVALGLFNMSLGIFLASFMTQESEYFGLVIISMVLMANGLSLVTSPSTDAIMGTLQRDKAGVGSAINDTGREVGGVLGVAVVGSVFVSLYSPKIAENFDKIPGFTENLPTGLLGVAEDSVGAAYQIAQQAPEALREQVQDAVSNAFLQGFATACIVASVIAMVGAVFALKYLPARPDSHQGLPNPADLQDSL</sequence>
<feature type="transmembrane region" description="Helical" evidence="5">
    <location>
        <begin position="140"/>
        <end position="160"/>
    </location>
</feature>
<keyword evidence="2 5" id="KW-0812">Transmembrane</keyword>
<dbReference type="Pfam" id="PF07690">
    <property type="entry name" value="MFS_1"/>
    <property type="match status" value="1"/>
</dbReference>
<evidence type="ECO:0000256" key="3">
    <source>
        <dbReference type="ARBA" id="ARBA00022989"/>
    </source>
</evidence>
<dbReference type="InterPro" id="IPR011701">
    <property type="entry name" value="MFS"/>
</dbReference>
<evidence type="ECO:0000259" key="6">
    <source>
        <dbReference type="PROSITE" id="PS50850"/>
    </source>
</evidence>
<feature type="transmembrane region" description="Helical" evidence="5">
    <location>
        <begin position="302"/>
        <end position="322"/>
    </location>
</feature>
<dbReference type="InterPro" id="IPR036259">
    <property type="entry name" value="MFS_trans_sf"/>
</dbReference>
<feature type="transmembrane region" description="Helical" evidence="5">
    <location>
        <begin position="105"/>
        <end position="131"/>
    </location>
</feature>
<evidence type="ECO:0000313" key="8">
    <source>
        <dbReference type="EMBL" id="CAB4640344.1"/>
    </source>
</evidence>
<dbReference type="CDD" id="cd17321">
    <property type="entry name" value="MFS_MMR_MDR_like"/>
    <property type="match status" value="1"/>
</dbReference>
<feature type="transmembrane region" description="Helical" evidence="5">
    <location>
        <begin position="166"/>
        <end position="190"/>
    </location>
</feature>
<feature type="domain" description="Major facilitator superfamily (MFS) profile" evidence="6">
    <location>
        <begin position="14"/>
        <end position="509"/>
    </location>
</feature>
<comment type="subcellular location">
    <subcellularLocation>
        <location evidence="1">Membrane</location>
        <topology evidence="1">Multi-pass membrane protein</topology>
    </subcellularLocation>
</comment>
<dbReference type="AlphaFoldDB" id="A0A6J6JVQ8"/>
<dbReference type="GO" id="GO:0022857">
    <property type="term" value="F:transmembrane transporter activity"/>
    <property type="evidence" value="ECO:0007669"/>
    <property type="project" value="InterPro"/>
</dbReference>
<evidence type="ECO:0000256" key="5">
    <source>
        <dbReference type="SAM" id="Phobius"/>
    </source>
</evidence>
<evidence type="ECO:0000256" key="4">
    <source>
        <dbReference type="ARBA" id="ARBA00023136"/>
    </source>
</evidence>
<feature type="transmembrane region" description="Helical" evidence="5">
    <location>
        <begin position="358"/>
        <end position="376"/>
    </location>
</feature>
<dbReference type="SUPFAM" id="SSF103473">
    <property type="entry name" value="MFS general substrate transporter"/>
    <property type="match status" value="1"/>
</dbReference>
<dbReference type="PANTHER" id="PTHR42718:SF42">
    <property type="entry name" value="EXPORT PROTEIN"/>
    <property type="match status" value="1"/>
</dbReference>
<keyword evidence="4 5" id="KW-0472">Membrane</keyword>
<proteinExistence type="predicted"/>
<evidence type="ECO:0000313" key="7">
    <source>
        <dbReference type="EMBL" id="CAB4574323.1"/>
    </source>
</evidence>
<feature type="transmembrane region" description="Helical" evidence="5">
    <location>
        <begin position="478"/>
        <end position="502"/>
    </location>
</feature>
<keyword evidence="3 5" id="KW-1133">Transmembrane helix</keyword>
<gene>
    <name evidence="7" type="ORF">UFOPK1704_00622</name>
    <name evidence="8" type="ORF">UFOPK2169_00008</name>
</gene>
<dbReference type="EMBL" id="CAEZTQ010000107">
    <property type="protein sequence ID" value="CAB4574323.1"/>
    <property type="molecule type" value="Genomic_DNA"/>
</dbReference>